<accession>X0WZF5</accession>
<feature type="non-terminal residue" evidence="1">
    <location>
        <position position="1"/>
    </location>
</feature>
<feature type="non-terminal residue" evidence="1">
    <location>
        <position position="252"/>
    </location>
</feature>
<gene>
    <name evidence="1" type="ORF">S01H1_63530</name>
</gene>
<evidence type="ECO:0000313" key="1">
    <source>
        <dbReference type="EMBL" id="GAG36339.1"/>
    </source>
</evidence>
<reference evidence="1" key="1">
    <citation type="journal article" date="2014" name="Front. Microbiol.">
        <title>High frequency of phylogenetically diverse reductive dehalogenase-homologous genes in deep subseafloor sedimentary metagenomes.</title>
        <authorList>
            <person name="Kawai M."/>
            <person name="Futagami T."/>
            <person name="Toyoda A."/>
            <person name="Takaki Y."/>
            <person name="Nishi S."/>
            <person name="Hori S."/>
            <person name="Arai W."/>
            <person name="Tsubouchi T."/>
            <person name="Morono Y."/>
            <person name="Uchiyama I."/>
            <person name="Ito T."/>
            <person name="Fujiyama A."/>
            <person name="Inagaki F."/>
            <person name="Takami H."/>
        </authorList>
    </citation>
    <scope>NUCLEOTIDE SEQUENCE</scope>
    <source>
        <strain evidence="1">Expedition CK06-06</strain>
    </source>
</reference>
<protein>
    <submittedName>
        <fullName evidence="1">Uncharacterized protein</fullName>
    </submittedName>
</protein>
<proteinExistence type="predicted"/>
<organism evidence="1">
    <name type="scientific">marine sediment metagenome</name>
    <dbReference type="NCBI Taxonomy" id="412755"/>
    <lineage>
        <taxon>unclassified sequences</taxon>
        <taxon>metagenomes</taxon>
        <taxon>ecological metagenomes</taxon>
    </lineage>
</organism>
<name>X0WZF5_9ZZZZ</name>
<dbReference type="AlphaFoldDB" id="X0WZF5"/>
<comment type="caution">
    <text evidence="1">The sequence shown here is derived from an EMBL/GenBank/DDBJ whole genome shotgun (WGS) entry which is preliminary data.</text>
</comment>
<dbReference type="EMBL" id="BARS01041819">
    <property type="protein sequence ID" value="GAG36339.1"/>
    <property type="molecule type" value="Genomic_DNA"/>
</dbReference>
<sequence length="252" mass="26727">GAGVGKVLQTTLAGAKGTAAANRLRDKGAKLTAGQTIGRPAAAVENILSIIPFAARPLSRARRASEESIHRIALREAAPPTVESMRGISPVSMDIAEMGQAGVDEIFQGFQRAYGDAWGGISDLAPRTGGRIKLIADRGAKNLSGKDRRKIKRVLDDMNRAGTKSNARELDAIIRNEIVDGKKTKAVDKVLREMRATLRGGLPEGSQTALRRLDKQWPKYLAVESAAATAPAMKKAKVGIPGEFGPDQLATG</sequence>